<feature type="region of interest" description="Disordered" evidence="7">
    <location>
        <begin position="503"/>
        <end position="532"/>
    </location>
</feature>
<dbReference type="Pfam" id="PF03106">
    <property type="entry name" value="WRKY"/>
    <property type="match status" value="2"/>
</dbReference>
<keyword evidence="4" id="KW-0238">DNA-binding</keyword>
<protein>
    <submittedName>
        <fullName evidence="9">Putative WRKY transcription factor 3</fullName>
    </submittedName>
</protein>
<feature type="compositionally biased region" description="Basic and acidic residues" evidence="7">
    <location>
        <begin position="379"/>
        <end position="391"/>
    </location>
</feature>
<dbReference type="Gene3D" id="2.20.25.80">
    <property type="entry name" value="WRKY domain"/>
    <property type="match status" value="2"/>
</dbReference>
<dbReference type="GO" id="GO:0043565">
    <property type="term" value="F:sequence-specific DNA binding"/>
    <property type="evidence" value="ECO:0007669"/>
    <property type="project" value="InterPro"/>
</dbReference>
<feature type="region of interest" description="Disordered" evidence="7">
    <location>
        <begin position="317"/>
        <end position="396"/>
    </location>
</feature>
<name>A0A445K0F6_GLYSO</name>
<evidence type="ECO:0000256" key="1">
    <source>
        <dbReference type="ARBA" id="ARBA00004123"/>
    </source>
</evidence>
<keyword evidence="6" id="KW-0539">Nucleus</keyword>
<reference evidence="9 10" key="1">
    <citation type="submission" date="2018-09" db="EMBL/GenBank/DDBJ databases">
        <title>A high-quality reference genome of wild soybean provides a powerful tool to mine soybean genomes.</title>
        <authorList>
            <person name="Xie M."/>
            <person name="Chung C.Y.L."/>
            <person name="Li M.-W."/>
            <person name="Wong F.-L."/>
            <person name="Chan T.-F."/>
            <person name="Lam H.-M."/>
        </authorList>
    </citation>
    <scope>NUCLEOTIDE SEQUENCE [LARGE SCALE GENOMIC DNA]</scope>
    <source>
        <strain evidence="10">cv. W05</strain>
        <tissue evidence="9">Hypocotyl of etiolated seedlings</tissue>
    </source>
</reference>
<feature type="region of interest" description="Disordered" evidence="7">
    <location>
        <begin position="93"/>
        <end position="120"/>
    </location>
</feature>
<sequence>MRRENGEHVFLIFLSTRIRGVDFLLKSRVEIHETQKSNQLTNQNHRITTKRFDTFSLEFQFSFQTRKAQRKERETKNKKKKKLKSLVHSKWMVGGRNGEGAGEQAPPPSTAARHGTTLRPRVSTESVFSCRYGGLGPMTLLSSFFGDGDECKSFSELLGGAMVDPTAPSPMPTTPFTLPHGFIDSPSPQGQFGMTHQQMLAQITSQAVPAHFNVQIHSEHPFSISAVSATSLTQFPTGSSTRVKESLHYSHSEQKLQSSSVNADKPNDDGYNWRKYGQKHVKGRDFSRSYYKCTHPNCPVKKKLERSLEGHVTAIIYKGEHNHQRPHPNKITKETQTSNINSVSKMDLESSQATGEHGSGTSDSEEVGDHESEDEKNDEPDAKRRNTEVRLQDPASLHRTVAETRIIVQTTSEVDLLDDGYRWRKYGQKVVKGNPYPRSYYKCATQGCNVRKHVERASMDPKAVLTTYEGKHNHDVPVAKTNSHTLANNSASQLKAQNIAIPDDKHSFSSRGVRGNEQRPLGSLRLKEEQIT</sequence>
<dbReference type="SUPFAM" id="SSF118290">
    <property type="entry name" value="WRKY DNA-binding domain"/>
    <property type="match status" value="2"/>
</dbReference>
<evidence type="ECO:0000256" key="6">
    <source>
        <dbReference type="ARBA" id="ARBA00023242"/>
    </source>
</evidence>
<dbReference type="FunFam" id="2.20.25.80:FF:000006">
    <property type="entry name" value="WRKY transcription factor"/>
    <property type="match status" value="1"/>
</dbReference>
<dbReference type="InterPro" id="IPR003657">
    <property type="entry name" value="WRKY_dom"/>
</dbReference>
<keyword evidence="10" id="KW-1185">Reference proteome</keyword>
<accession>A0A445K0F6</accession>
<dbReference type="PANTHER" id="PTHR31221:SF130">
    <property type="entry name" value="WRKY TRANSCRIPTION FACTOR 3-RELATED"/>
    <property type="match status" value="1"/>
</dbReference>
<dbReference type="InterPro" id="IPR044810">
    <property type="entry name" value="WRKY_plant"/>
</dbReference>
<dbReference type="InterPro" id="IPR036576">
    <property type="entry name" value="WRKY_dom_sf"/>
</dbReference>
<dbReference type="PROSITE" id="PS50811">
    <property type="entry name" value="WRKY"/>
    <property type="match status" value="2"/>
</dbReference>
<evidence type="ECO:0000313" key="9">
    <source>
        <dbReference type="EMBL" id="RZC04209.1"/>
    </source>
</evidence>
<keyword evidence="5" id="KW-0804">Transcription</keyword>
<proteinExistence type="predicted"/>
<feature type="compositionally biased region" description="Polar residues" evidence="7">
    <location>
        <begin position="334"/>
        <end position="362"/>
    </location>
</feature>
<dbReference type="GO" id="GO:0005634">
    <property type="term" value="C:nucleus"/>
    <property type="evidence" value="ECO:0007669"/>
    <property type="project" value="UniProtKB-SubCell"/>
</dbReference>
<dbReference type="GO" id="GO:0003700">
    <property type="term" value="F:DNA-binding transcription factor activity"/>
    <property type="evidence" value="ECO:0007669"/>
    <property type="project" value="InterPro"/>
</dbReference>
<evidence type="ECO:0000256" key="3">
    <source>
        <dbReference type="ARBA" id="ARBA00023015"/>
    </source>
</evidence>
<evidence type="ECO:0000259" key="8">
    <source>
        <dbReference type="PROSITE" id="PS50811"/>
    </source>
</evidence>
<evidence type="ECO:0000313" key="10">
    <source>
        <dbReference type="Proteomes" id="UP000289340"/>
    </source>
</evidence>
<dbReference type="AlphaFoldDB" id="A0A445K0F6"/>
<dbReference type="Proteomes" id="UP000289340">
    <property type="component" value="Chromosome 7"/>
</dbReference>
<dbReference type="PANTHER" id="PTHR31221">
    <property type="entry name" value="WRKY TRANSCRIPTION FACTOR PROTEIN 1-RELATED"/>
    <property type="match status" value="1"/>
</dbReference>
<feature type="domain" description="WRKY" evidence="8">
    <location>
        <begin position="412"/>
        <end position="477"/>
    </location>
</feature>
<evidence type="ECO:0000256" key="5">
    <source>
        <dbReference type="ARBA" id="ARBA00023163"/>
    </source>
</evidence>
<dbReference type="Gramene" id="XM_028385652.1">
    <property type="protein sequence ID" value="XP_028241453.1"/>
    <property type="gene ID" value="LOC114419849"/>
</dbReference>
<evidence type="ECO:0000256" key="7">
    <source>
        <dbReference type="SAM" id="MobiDB-lite"/>
    </source>
</evidence>
<dbReference type="FunFam" id="2.20.25.80:FF:000001">
    <property type="entry name" value="WRKY transcription factor 33"/>
    <property type="match status" value="1"/>
</dbReference>
<keyword evidence="2" id="KW-0677">Repeat</keyword>
<keyword evidence="3" id="KW-0805">Transcription regulation</keyword>
<feature type="region of interest" description="Disordered" evidence="7">
    <location>
        <begin position="250"/>
        <end position="276"/>
    </location>
</feature>
<gene>
    <name evidence="9" type="ORF">D0Y65_018700</name>
</gene>
<dbReference type="SMART" id="SM00774">
    <property type="entry name" value="WRKY"/>
    <property type="match status" value="2"/>
</dbReference>
<dbReference type="EMBL" id="QZWG01000007">
    <property type="protein sequence ID" value="RZC04209.1"/>
    <property type="molecule type" value="Genomic_DNA"/>
</dbReference>
<feature type="compositionally biased region" description="Acidic residues" evidence="7">
    <location>
        <begin position="363"/>
        <end position="378"/>
    </location>
</feature>
<feature type="domain" description="WRKY" evidence="8">
    <location>
        <begin position="262"/>
        <end position="326"/>
    </location>
</feature>
<comment type="caution">
    <text evidence="9">The sequence shown here is derived from an EMBL/GenBank/DDBJ whole genome shotgun (WGS) entry which is preliminary data.</text>
</comment>
<evidence type="ECO:0000256" key="4">
    <source>
        <dbReference type="ARBA" id="ARBA00023125"/>
    </source>
</evidence>
<organism evidence="9 10">
    <name type="scientific">Glycine soja</name>
    <name type="common">Wild soybean</name>
    <dbReference type="NCBI Taxonomy" id="3848"/>
    <lineage>
        <taxon>Eukaryota</taxon>
        <taxon>Viridiplantae</taxon>
        <taxon>Streptophyta</taxon>
        <taxon>Embryophyta</taxon>
        <taxon>Tracheophyta</taxon>
        <taxon>Spermatophyta</taxon>
        <taxon>Magnoliopsida</taxon>
        <taxon>eudicotyledons</taxon>
        <taxon>Gunneridae</taxon>
        <taxon>Pentapetalae</taxon>
        <taxon>rosids</taxon>
        <taxon>fabids</taxon>
        <taxon>Fabales</taxon>
        <taxon>Fabaceae</taxon>
        <taxon>Papilionoideae</taxon>
        <taxon>50 kb inversion clade</taxon>
        <taxon>NPAAA clade</taxon>
        <taxon>indigoferoid/millettioid clade</taxon>
        <taxon>Phaseoleae</taxon>
        <taxon>Glycine</taxon>
        <taxon>Glycine subgen. Soja</taxon>
    </lineage>
</organism>
<comment type="subcellular location">
    <subcellularLocation>
        <location evidence="1">Nucleus</location>
    </subcellularLocation>
</comment>
<evidence type="ECO:0000256" key="2">
    <source>
        <dbReference type="ARBA" id="ARBA00022737"/>
    </source>
</evidence>